<evidence type="ECO:0000256" key="2">
    <source>
        <dbReference type="ARBA" id="ARBA00004514"/>
    </source>
</evidence>
<dbReference type="GO" id="GO:0042127">
    <property type="term" value="P:regulation of cell population proliferation"/>
    <property type="evidence" value="ECO:0007669"/>
    <property type="project" value="UniProtKB-ARBA"/>
</dbReference>
<dbReference type="GO" id="GO:0010506">
    <property type="term" value="P:regulation of autophagy"/>
    <property type="evidence" value="ECO:0007669"/>
    <property type="project" value="UniProtKB-ARBA"/>
</dbReference>
<reference evidence="9" key="1">
    <citation type="submission" date="2012-01" db="EMBL/GenBank/DDBJ databases">
        <title>The Genome Sequence of Oreochromis niloticus (Nile Tilapia).</title>
        <authorList>
            <consortium name="Broad Institute Genome Assembly Team"/>
            <consortium name="Broad Institute Sequencing Platform"/>
            <person name="Di Palma F."/>
            <person name="Johnson J."/>
            <person name="Lander E.S."/>
            <person name="Lindblad-Toh K."/>
        </authorList>
    </citation>
    <scope>NUCLEOTIDE SEQUENCE [LARGE SCALE GENOMIC DNA]</scope>
</reference>
<dbReference type="Ensembl" id="ENSONIT00000048308.1">
    <property type="protein sequence ID" value="ENSONIP00000027825.1"/>
    <property type="gene ID" value="ENSONIG00000015211.2"/>
</dbReference>
<gene>
    <name evidence="8" type="primary">ATG13</name>
    <name evidence="8" type="synonym">atg13</name>
</gene>
<reference evidence="8" key="2">
    <citation type="submission" date="2025-08" db="UniProtKB">
        <authorList>
            <consortium name="Ensembl"/>
        </authorList>
    </citation>
    <scope>IDENTIFICATION</scope>
</reference>
<evidence type="ECO:0000256" key="4">
    <source>
        <dbReference type="ARBA" id="ARBA00013801"/>
    </source>
</evidence>
<feature type="compositionally biased region" description="Polar residues" evidence="7">
    <location>
        <begin position="297"/>
        <end position="312"/>
    </location>
</feature>
<dbReference type="AlphaFoldDB" id="A0A669AXI2"/>
<dbReference type="GO" id="GO:0000423">
    <property type="term" value="P:mitophagy"/>
    <property type="evidence" value="ECO:0007669"/>
    <property type="project" value="TreeGrafter"/>
</dbReference>
<evidence type="ECO:0000256" key="1">
    <source>
        <dbReference type="ARBA" id="ARBA00004329"/>
    </source>
</evidence>
<feature type="region of interest" description="Disordered" evidence="7">
    <location>
        <begin position="274"/>
        <end position="312"/>
    </location>
</feature>
<evidence type="ECO:0000313" key="8">
    <source>
        <dbReference type="Ensembl" id="ENSONIP00000027825.1"/>
    </source>
</evidence>
<dbReference type="PANTHER" id="PTHR13430:SF4">
    <property type="entry name" value="AUTOPHAGY-RELATED PROTEIN 13"/>
    <property type="match status" value="1"/>
</dbReference>
<dbReference type="Gene3D" id="3.30.900.10">
    <property type="entry name" value="HORMA domain"/>
    <property type="match status" value="1"/>
</dbReference>
<organism evidence="8 9">
    <name type="scientific">Oreochromis niloticus</name>
    <name type="common">Nile tilapia</name>
    <name type="synonym">Tilapia nilotica</name>
    <dbReference type="NCBI Taxonomy" id="8128"/>
    <lineage>
        <taxon>Eukaryota</taxon>
        <taxon>Metazoa</taxon>
        <taxon>Chordata</taxon>
        <taxon>Craniata</taxon>
        <taxon>Vertebrata</taxon>
        <taxon>Euteleostomi</taxon>
        <taxon>Actinopterygii</taxon>
        <taxon>Neopterygii</taxon>
        <taxon>Teleostei</taxon>
        <taxon>Neoteleostei</taxon>
        <taxon>Acanthomorphata</taxon>
        <taxon>Ovalentaria</taxon>
        <taxon>Cichlomorphae</taxon>
        <taxon>Cichliformes</taxon>
        <taxon>Cichlidae</taxon>
        <taxon>African cichlids</taxon>
        <taxon>Pseudocrenilabrinae</taxon>
        <taxon>Oreochromini</taxon>
        <taxon>Oreochromis</taxon>
    </lineage>
</organism>
<dbReference type="FunFam" id="3.30.900.10:FF:000001">
    <property type="entry name" value="Autophagy-related protein 13"/>
    <property type="match status" value="1"/>
</dbReference>
<keyword evidence="9" id="KW-1185">Reference proteome</keyword>
<dbReference type="InterPro" id="IPR036570">
    <property type="entry name" value="HORMA_dom_sf"/>
</dbReference>
<name>A0A669AXI2_ORENI</name>
<keyword evidence="6" id="KW-0072">Autophagy</keyword>
<comment type="subcellular location">
    <subcellularLocation>
        <location evidence="2">Cytoplasm</location>
        <location evidence="2">Cytosol</location>
    </subcellularLocation>
    <subcellularLocation>
        <location evidence="1">Preautophagosomal structure</location>
    </subcellularLocation>
</comment>
<reference evidence="8" key="3">
    <citation type="submission" date="2025-09" db="UniProtKB">
        <authorList>
            <consortium name="Ensembl"/>
        </authorList>
    </citation>
    <scope>IDENTIFICATION</scope>
</reference>
<sequence>MESDLKPQDQKDLDKFIKFFALKTVQVIVQARLGEKICTRSSSSPTGSDWFNLAIKDIPEVTHEAKKALAGQLPGIGRSMCVEISLKTSEGDSMELETWCLEMNEKCDKEIKVSYAVYNRLSVLLKSLLAITRVTPAYKLSRKADYICLCCDGGQFAGVQDSQEVCATSFSTSPPSQVLHAGKEGGALLMPPHGADVHLTVEHAPNTPSSSGDDDGLSQSGEGRKEEGRRSVSPSDPVESLNAFTRKVGAFVNKPSTQITAASLDLPFAAFAPRGLDSEENDPMVHPPDSPPCPSPLQGSLHSQGSEGSGQQDDFVMVDFRPAFSKDDLLPMDLGTFYREFQNPPQLASLSLHISSQSMADDLDSLPEKLRVYEKNIDEFDAFVDMLQ</sequence>
<evidence type="ECO:0000256" key="6">
    <source>
        <dbReference type="ARBA" id="ARBA00023006"/>
    </source>
</evidence>
<dbReference type="GO" id="GO:0034497">
    <property type="term" value="P:protein localization to phagophore assembly site"/>
    <property type="evidence" value="ECO:0007669"/>
    <property type="project" value="TreeGrafter"/>
</dbReference>
<dbReference type="GO" id="GO:1990316">
    <property type="term" value="C:Atg1/ULK1 kinase complex"/>
    <property type="evidence" value="ECO:0007669"/>
    <property type="project" value="TreeGrafter"/>
</dbReference>
<evidence type="ECO:0000256" key="3">
    <source>
        <dbReference type="ARBA" id="ARBA00007341"/>
    </source>
</evidence>
<evidence type="ECO:0000256" key="5">
    <source>
        <dbReference type="ARBA" id="ARBA00022490"/>
    </source>
</evidence>
<keyword evidence="5" id="KW-0963">Cytoplasm</keyword>
<feature type="compositionally biased region" description="Pro residues" evidence="7">
    <location>
        <begin position="285"/>
        <end position="295"/>
    </location>
</feature>
<proteinExistence type="inferred from homology"/>
<dbReference type="GO" id="GO:0000407">
    <property type="term" value="C:phagophore assembly site"/>
    <property type="evidence" value="ECO:0007669"/>
    <property type="project" value="UniProtKB-SubCell"/>
</dbReference>
<evidence type="ECO:0000313" key="9">
    <source>
        <dbReference type="Proteomes" id="UP000005207"/>
    </source>
</evidence>
<dbReference type="GeneTree" id="ENSGT00390000007055"/>
<dbReference type="Proteomes" id="UP000005207">
    <property type="component" value="Linkage group LG23"/>
</dbReference>
<feature type="region of interest" description="Disordered" evidence="7">
    <location>
        <begin position="199"/>
        <end position="240"/>
    </location>
</feature>
<dbReference type="PANTHER" id="PTHR13430">
    <property type="match status" value="1"/>
</dbReference>
<evidence type="ECO:0000256" key="7">
    <source>
        <dbReference type="SAM" id="MobiDB-lite"/>
    </source>
</evidence>
<comment type="similarity">
    <text evidence="3">Belongs to the ATG13 family. Metazoan subfamily.</text>
</comment>
<accession>A0A669AXI2</accession>
<dbReference type="GO" id="GO:0005829">
    <property type="term" value="C:cytosol"/>
    <property type="evidence" value="ECO:0007669"/>
    <property type="project" value="UniProtKB-SubCell"/>
</dbReference>
<dbReference type="GO" id="GO:0034727">
    <property type="term" value="P:piecemeal microautophagy of the nucleus"/>
    <property type="evidence" value="ECO:0007669"/>
    <property type="project" value="TreeGrafter"/>
</dbReference>
<protein>
    <recommendedName>
        <fullName evidence="4">Autophagy-related protein 13</fullName>
    </recommendedName>
</protein>
<dbReference type="InterPro" id="IPR040182">
    <property type="entry name" value="ATG13"/>
</dbReference>